<dbReference type="Pfam" id="PF00855">
    <property type="entry name" value="PWWP"/>
    <property type="match status" value="1"/>
</dbReference>
<sequence>MDISTRSKDPGSTERTAQKRKFPSPPHSSNGHSPQDTSTSPIKKKKKPGLLNNNNKEQDGRNDFYCWVCHREGQVLCCELCPRVYHAKCLRLTSEPEGDWFCPECETDAFQKPVPLEQHPDYAEYIFHPMDLCTLEKNAKKKMYGCTEAFLADAKWILHNCIIYNGGNHKLTQIAKVVIKICEHEMNEIEVCPECYLAACQKRDNWFCEPCSNPHPLVWAKLKGFPFWPAKALRDKDGQVDARFFGQHDRAWVPINNCYLMSKEIPFSVKKTKSIFNSAMQEMEVYVENIRRKFGVFNYSPFRTPYTPNSQYQMLLDPSNPGAGAAKMDKQEKVKLSFDMTASPKILMSKPMLSGGAGRRISLSDMPRSPMSTNSSVHTGSDVEQDAEKKATSSHFSASEESMDFLDKSTASPASTKTGQAGSLSGSPKPFSPQVSTPVTTKTDKTSTTGSILNLNLDRSKAEMDLKELSESVQQQSAPVPLISPKRQIRSRFQLNLDKTIESCKAQLGINEISEDVYTAVEHSDSEDSEKSDSSGSDSISDEEQRSKNEPEDAEDKEGTRMDKEPSAVKKKPKLPNPVETKEELKGSTSPASEKADPSSVKEKTSPQPEKDFSDKAKPSPHPTKDKLKGKDETDSPTVHLGLDSDSESELVIDLGEDHSGREGRKNKKEPKEPSPKQEVVGKAPPSTTVGSQSPPETPVLTRSSSQTPTAGVTASTTSTVTAPAAAAAATGSPVKKQRPLLPKETAPAVQRVVWNSSTVQQKEITQSPSTSTITLVTSTQSSPLVTSSGTTSTLASSVSADLPIATASADVAADIAKYTSKMMDAIKGTMTEIYNDLSKNTTGSTIAEIRRLRIEIEKLQWLHQQELSEMKHNLELTMAEMRQSLEQERDRLIAEVKKQLELEKQQAVDETKKKQWCANCKKEAIFYCCWNTSYCDYPCQQAHWPEHMKSCTQSATAPQPEADPEVNTETLTKSSQGASSSTQAAPAESSASKEKETPAEKSKDGGSTLDLSGSRETPSSILLGSNQGSVSNRCDKQPASAPTSTDHQPHPNYPAQKYHSRSSKSSCWSGSEEKRGSARSEHNAGTSSKSLIPKESRLDTFWD</sequence>
<evidence type="ECO:0000259" key="19">
    <source>
        <dbReference type="PROSITE" id="PS50865"/>
    </source>
</evidence>
<evidence type="ECO:0000256" key="14">
    <source>
        <dbReference type="SAM" id="Coils"/>
    </source>
</evidence>
<evidence type="ECO:0000259" key="18">
    <source>
        <dbReference type="PROSITE" id="PS50812"/>
    </source>
</evidence>
<feature type="compositionally biased region" description="Basic and acidic residues" evidence="15">
    <location>
        <begin position="522"/>
        <end position="533"/>
    </location>
</feature>
<dbReference type="InterPro" id="IPR037967">
    <property type="entry name" value="ZMYND8_Bromo_dom"/>
</dbReference>
<dbReference type="FunFam" id="6.10.140.2220:FF:000002">
    <property type="entry name" value="Protein kinase C-binding protein 1 isoform C"/>
    <property type="match status" value="1"/>
</dbReference>
<feature type="compositionally biased region" description="Basic and acidic residues" evidence="15">
    <location>
        <begin position="1072"/>
        <end position="1083"/>
    </location>
</feature>
<feature type="domain" description="MYND-type" evidence="19">
    <location>
        <begin position="918"/>
        <end position="952"/>
    </location>
</feature>
<evidence type="ECO:0000259" key="17">
    <source>
        <dbReference type="PROSITE" id="PS50016"/>
    </source>
</evidence>
<dbReference type="AlphaFoldDB" id="A0A8B9YTD5"/>
<dbReference type="Ensembl" id="ENSBGRT00000043837.1">
    <property type="protein sequence ID" value="ENSBGRP00000037852.1"/>
    <property type="gene ID" value="ENSBGRG00000022587.1"/>
</dbReference>
<dbReference type="CDD" id="cd20160">
    <property type="entry name" value="PWWP_PRKCBP1"/>
    <property type="match status" value="1"/>
</dbReference>
<feature type="compositionally biased region" description="Basic and acidic residues" evidence="15">
    <location>
        <begin position="594"/>
        <end position="634"/>
    </location>
</feature>
<dbReference type="PROSITE" id="PS50812">
    <property type="entry name" value="PWWP"/>
    <property type="match status" value="1"/>
</dbReference>
<keyword evidence="3" id="KW-0158">Chromosome</keyword>
<feature type="compositionally biased region" description="Polar residues" evidence="15">
    <location>
        <begin position="1010"/>
        <end position="1033"/>
    </location>
</feature>
<dbReference type="InterPro" id="IPR019787">
    <property type="entry name" value="Znf_PHD-finger"/>
</dbReference>
<dbReference type="PANTHER" id="PTHR46453">
    <property type="entry name" value="PROTEIN KINASE C-BINDING PROTEIN 1"/>
    <property type="match status" value="1"/>
</dbReference>
<dbReference type="PANTHER" id="PTHR46453:SF3">
    <property type="entry name" value="MYND-TYPE ZINC FINGER-CONTAINING CHROMATIN READER ZMYND8"/>
    <property type="match status" value="1"/>
</dbReference>
<gene>
    <name evidence="20" type="primary">ZMYND8</name>
</gene>
<dbReference type="InterPro" id="IPR001965">
    <property type="entry name" value="Znf_PHD"/>
</dbReference>
<keyword evidence="8" id="KW-0805">Transcription regulation</keyword>
<feature type="region of interest" description="Disordered" evidence="15">
    <location>
        <begin position="955"/>
        <end position="1104"/>
    </location>
</feature>
<evidence type="ECO:0000256" key="5">
    <source>
        <dbReference type="ARBA" id="ARBA00022771"/>
    </source>
</evidence>
<dbReference type="SMART" id="SM00297">
    <property type="entry name" value="BROMO"/>
    <property type="match status" value="1"/>
</dbReference>
<dbReference type="GO" id="GO:0003714">
    <property type="term" value="F:transcription corepressor activity"/>
    <property type="evidence" value="ECO:0007669"/>
    <property type="project" value="TreeGrafter"/>
</dbReference>
<dbReference type="PRINTS" id="PR00503">
    <property type="entry name" value="BROMODOMAIN"/>
</dbReference>
<dbReference type="Pfam" id="PF00628">
    <property type="entry name" value="PHD"/>
    <property type="match status" value="1"/>
</dbReference>
<dbReference type="Pfam" id="PF23460">
    <property type="entry name" value="ZMYND8_CC"/>
    <property type="match status" value="1"/>
</dbReference>
<feature type="compositionally biased region" description="Basic and acidic residues" evidence="15">
    <location>
        <begin position="543"/>
        <end position="568"/>
    </location>
</feature>
<dbReference type="PROSITE" id="PS50865">
    <property type="entry name" value="ZF_MYND_2"/>
    <property type="match status" value="1"/>
</dbReference>
<reference evidence="20" key="1">
    <citation type="submission" date="2019-05" db="EMBL/GenBank/DDBJ databases">
        <authorList>
            <person name="Zhang S."/>
            <person name="Liu J."/>
        </authorList>
    </citation>
    <scope>NUCLEOTIDE SEQUENCE [LARGE SCALE GENOMIC DNA]</scope>
</reference>
<dbReference type="PROSITE" id="PS01359">
    <property type="entry name" value="ZF_PHD_1"/>
    <property type="match status" value="1"/>
</dbReference>
<feature type="region of interest" description="Disordered" evidence="15">
    <location>
        <begin position="519"/>
        <end position="747"/>
    </location>
</feature>
<feature type="compositionally biased region" description="Polar residues" evidence="15">
    <location>
        <begin position="370"/>
        <end position="379"/>
    </location>
</feature>
<dbReference type="InterPro" id="IPR001487">
    <property type="entry name" value="Bromodomain"/>
</dbReference>
<dbReference type="InterPro" id="IPR000313">
    <property type="entry name" value="PWWP_dom"/>
</dbReference>
<feature type="domain" description="Bromo" evidence="16">
    <location>
        <begin position="107"/>
        <end position="172"/>
    </location>
</feature>
<evidence type="ECO:0000313" key="21">
    <source>
        <dbReference type="Proteomes" id="UP000694520"/>
    </source>
</evidence>
<dbReference type="InterPro" id="IPR044075">
    <property type="entry name" value="PRKCBP1_PHD"/>
</dbReference>
<dbReference type="InterPro" id="IPR056987">
    <property type="entry name" value="ZMYND8_CC"/>
</dbReference>
<dbReference type="Pfam" id="PF00439">
    <property type="entry name" value="Bromodomain"/>
    <property type="match status" value="1"/>
</dbReference>
<feature type="domain" description="PHD-type" evidence="17">
    <location>
        <begin position="63"/>
        <end position="108"/>
    </location>
</feature>
<keyword evidence="14" id="KW-0175">Coiled coil</keyword>
<proteinExistence type="predicted"/>
<dbReference type="InterPro" id="IPR013083">
    <property type="entry name" value="Znf_RING/FYVE/PHD"/>
</dbReference>
<dbReference type="SUPFAM" id="SSF47370">
    <property type="entry name" value="Bromodomain"/>
    <property type="match status" value="1"/>
</dbReference>
<feature type="domain" description="PWWP" evidence="18">
    <location>
        <begin position="214"/>
        <end position="264"/>
    </location>
</feature>
<feature type="compositionally biased region" description="Low complexity" evidence="15">
    <location>
        <begin position="708"/>
        <end position="735"/>
    </location>
</feature>
<evidence type="ECO:0000313" key="20">
    <source>
        <dbReference type="Ensembl" id="ENSBGRP00000037852.1"/>
    </source>
</evidence>
<evidence type="ECO:0000256" key="3">
    <source>
        <dbReference type="ARBA" id="ARBA00022454"/>
    </source>
</evidence>
<evidence type="ECO:0000256" key="11">
    <source>
        <dbReference type="ARBA" id="ARBA00023242"/>
    </source>
</evidence>
<evidence type="ECO:0000256" key="7">
    <source>
        <dbReference type="ARBA" id="ARBA00022853"/>
    </source>
</evidence>
<feature type="compositionally biased region" description="Low complexity" evidence="15">
    <location>
        <begin position="975"/>
        <end position="991"/>
    </location>
</feature>
<reference evidence="20" key="2">
    <citation type="submission" date="2025-08" db="UniProtKB">
        <authorList>
            <consortium name="Ensembl"/>
        </authorList>
    </citation>
    <scope>IDENTIFICATION</scope>
</reference>
<keyword evidence="21" id="KW-1185">Reference proteome</keyword>
<dbReference type="CDD" id="cd15538">
    <property type="entry name" value="PHD_PRKCBP1"/>
    <property type="match status" value="1"/>
</dbReference>
<keyword evidence="9 12" id="KW-0103">Bromodomain</keyword>
<evidence type="ECO:0000256" key="15">
    <source>
        <dbReference type="SAM" id="MobiDB-lite"/>
    </source>
</evidence>
<dbReference type="GO" id="GO:0008270">
    <property type="term" value="F:zinc ion binding"/>
    <property type="evidence" value="ECO:0007669"/>
    <property type="project" value="UniProtKB-KW"/>
</dbReference>
<dbReference type="InterPro" id="IPR002893">
    <property type="entry name" value="Znf_MYND"/>
</dbReference>
<evidence type="ECO:0000256" key="8">
    <source>
        <dbReference type="ARBA" id="ARBA00023015"/>
    </source>
</evidence>
<dbReference type="PROSITE" id="PS50014">
    <property type="entry name" value="BROMODOMAIN_2"/>
    <property type="match status" value="1"/>
</dbReference>
<evidence type="ECO:0000256" key="2">
    <source>
        <dbReference type="ARBA" id="ARBA00004286"/>
    </source>
</evidence>
<dbReference type="GO" id="GO:0005737">
    <property type="term" value="C:cytoplasm"/>
    <property type="evidence" value="ECO:0007669"/>
    <property type="project" value="TreeGrafter"/>
</dbReference>
<evidence type="ECO:0000256" key="12">
    <source>
        <dbReference type="PROSITE-ProRule" id="PRU00035"/>
    </source>
</evidence>
<dbReference type="InterPro" id="IPR011011">
    <property type="entry name" value="Znf_FYVE_PHD"/>
</dbReference>
<dbReference type="InterPro" id="IPR036427">
    <property type="entry name" value="Bromodomain-like_sf"/>
</dbReference>
<keyword evidence="4" id="KW-0479">Metal-binding</keyword>
<evidence type="ECO:0000259" key="16">
    <source>
        <dbReference type="PROSITE" id="PS50014"/>
    </source>
</evidence>
<organism evidence="20 21">
    <name type="scientific">Bos mutus grunniens</name>
    <name type="common">Wild yak</name>
    <name type="synonym">Bos grunniens</name>
    <dbReference type="NCBI Taxonomy" id="30521"/>
    <lineage>
        <taxon>Eukaryota</taxon>
        <taxon>Metazoa</taxon>
        <taxon>Chordata</taxon>
        <taxon>Craniata</taxon>
        <taxon>Vertebrata</taxon>
        <taxon>Euteleostomi</taxon>
        <taxon>Mammalia</taxon>
        <taxon>Eutheria</taxon>
        <taxon>Laurasiatheria</taxon>
        <taxon>Artiodactyla</taxon>
        <taxon>Ruminantia</taxon>
        <taxon>Pecora</taxon>
        <taxon>Bovidae</taxon>
        <taxon>Bovinae</taxon>
        <taxon>Bos</taxon>
    </lineage>
</organism>
<dbReference type="Pfam" id="PF12064">
    <property type="entry name" value="DUF3544"/>
    <property type="match status" value="1"/>
</dbReference>
<feature type="compositionally biased region" description="Basic and acidic residues" evidence="15">
    <location>
        <begin position="656"/>
        <end position="676"/>
    </location>
</feature>
<dbReference type="GO" id="GO:0005694">
    <property type="term" value="C:chromosome"/>
    <property type="evidence" value="ECO:0007669"/>
    <property type="project" value="UniProtKB-SubCell"/>
</dbReference>
<dbReference type="SUPFAM" id="SSF57903">
    <property type="entry name" value="FYVE/PHD zinc finger"/>
    <property type="match status" value="1"/>
</dbReference>
<dbReference type="GO" id="GO:0005634">
    <property type="term" value="C:nucleus"/>
    <property type="evidence" value="ECO:0007669"/>
    <property type="project" value="UniProtKB-SubCell"/>
</dbReference>
<protein>
    <submittedName>
        <fullName evidence="20">Zinc finger MYND-type containing 8</fullName>
    </submittedName>
</protein>
<dbReference type="GeneTree" id="ENSGT00940000154897"/>
<dbReference type="Pfam" id="PF24324">
    <property type="entry name" value="MYND_ZMYND11_ZMYD8"/>
    <property type="match status" value="1"/>
</dbReference>
<dbReference type="SMART" id="SM00293">
    <property type="entry name" value="PWWP"/>
    <property type="match status" value="1"/>
</dbReference>
<feature type="compositionally biased region" description="Polar residues" evidence="15">
    <location>
        <begin position="409"/>
        <end position="426"/>
    </location>
</feature>
<dbReference type="Proteomes" id="UP000694520">
    <property type="component" value="Chromosome 12"/>
</dbReference>
<evidence type="ECO:0000256" key="6">
    <source>
        <dbReference type="ARBA" id="ARBA00022833"/>
    </source>
</evidence>
<evidence type="ECO:0000256" key="1">
    <source>
        <dbReference type="ARBA" id="ARBA00004123"/>
    </source>
</evidence>
<dbReference type="Gene3D" id="1.20.920.10">
    <property type="entry name" value="Bromodomain-like"/>
    <property type="match status" value="1"/>
</dbReference>
<dbReference type="SUPFAM" id="SSF144232">
    <property type="entry name" value="HIT/MYND zinc finger-like"/>
    <property type="match status" value="1"/>
</dbReference>
<dbReference type="FunFam" id="2.30.30.140:FF:000003">
    <property type="entry name" value="Protein kinase C-binding protein 1 isoform C"/>
    <property type="match status" value="1"/>
</dbReference>
<evidence type="ECO:0000256" key="10">
    <source>
        <dbReference type="ARBA" id="ARBA00023163"/>
    </source>
</evidence>
<dbReference type="Gene3D" id="3.30.40.10">
    <property type="entry name" value="Zinc/RING finger domain, C3HC4 (zinc finger)"/>
    <property type="match status" value="1"/>
</dbReference>
<feature type="compositionally biased region" description="Low complexity" evidence="15">
    <location>
        <begin position="435"/>
        <end position="449"/>
    </location>
</feature>
<dbReference type="SUPFAM" id="SSF63748">
    <property type="entry name" value="Tudor/PWWP/MBT"/>
    <property type="match status" value="1"/>
</dbReference>
<name>A0A8B9YTD5_BOSMU</name>
<dbReference type="CDD" id="cd05508">
    <property type="entry name" value="Bromo_RACK7"/>
    <property type="match status" value="1"/>
</dbReference>
<reference evidence="20" key="3">
    <citation type="submission" date="2025-09" db="UniProtKB">
        <authorList>
            <consortium name="Ensembl"/>
        </authorList>
    </citation>
    <scope>IDENTIFICATION</scope>
</reference>
<accession>A0A8B9YTD5</accession>
<keyword evidence="7" id="KW-0156">Chromatin regulator</keyword>
<dbReference type="Gene3D" id="2.30.30.140">
    <property type="match status" value="1"/>
</dbReference>
<evidence type="ECO:0000256" key="9">
    <source>
        <dbReference type="ARBA" id="ARBA00023117"/>
    </source>
</evidence>
<dbReference type="PROSITE" id="PS50016">
    <property type="entry name" value="ZF_PHD_2"/>
    <property type="match status" value="1"/>
</dbReference>
<dbReference type="SMART" id="SM00249">
    <property type="entry name" value="PHD"/>
    <property type="match status" value="1"/>
</dbReference>
<feature type="coiled-coil region" evidence="14">
    <location>
        <begin position="865"/>
        <end position="914"/>
    </location>
</feature>
<feature type="compositionally biased region" description="Polar residues" evidence="15">
    <location>
        <begin position="686"/>
        <end position="707"/>
    </location>
</feature>
<keyword evidence="5 13" id="KW-0863">Zinc-finger</keyword>
<feature type="compositionally biased region" description="Basic and acidic residues" evidence="15">
    <location>
        <begin position="1093"/>
        <end position="1104"/>
    </location>
</feature>
<keyword evidence="10" id="KW-0804">Transcription</keyword>
<comment type="subcellular location">
    <subcellularLocation>
        <location evidence="2">Chromosome</location>
    </subcellularLocation>
    <subcellularLocation>
        <location evidence="1">Nucleus</location>
    </subcellularLocation>
</comment>
<feature type="compositionally biased region" description="Basic and acidic residues" evidence="15">
    <location>
        <begin position="1"/>
        <end position="12"/>
    </location>
</feature>
<dbReference type="InterPro" id="IPR021931">
    <property type="entry name" value="ZMYND8"/>
</dbReference>
<dbReference type="GO" id="GO:0140006">
    <property type="term" value="F:histone H3 reader activity"/>
    <property type="evidence" value="ECO:0007669"/>
    <property type="project" value="UniProtKB-ARBA"/>
</dbReference>
<feature type="region of interest" description="Disordered" evidence="15">
    <location>
        <begin position="349"/>
        <end position="452"/>
    </location>
</feature>
<feature type="region of interest" description="Disordered" evidence="15">
    <location>
        <begin position="1"/>
        <end position="56"/>
    </location>
</feature>
<keyword evidence="11" id="KW-0539">Nucleus</keyword>
<dbReference type="InterPro" id="IPR057053">
    <property type="entry name" value="MYND_ZMYND11_ZMYD8"/>
</dbReference>
<feature type="compositionally biased region" description="Basic and acidic residues" evidence="15">
    <location>
        <begin position="992"/>
        <end position="1005"/>
    </location>
</feature>
<dbReference type="InterPro" id="IPR019786">
    <property type="entry name" value="Zinc_finger_PHD-type_CS"/>
</dbReference>
<dbReference type="Gene3D" id="6.10.140.2220">
    <property type="match status" value="1"/>
</dbReference>
<keyword evidence="6" id="KW-0862">Zinc</keyword>
<evidence type="ECO:0000256" key="13">
    <source>
        <dbReference type="PROSITE-ProRule" id="PRU00134"/>
    </source>
</evidence>
<evidence type="ECO:0000256" key="4">
    <source>
        <dbReference type="ARBA" id="ARBA00022723"/>
    </source>
</evidence>
<dbReference type="PROSITE" id="PS01360">
    <property type="entry name" value="ZF_MYND_1"/>
    <property type="match status" value="1"/>
</dbReference>